<dbReference type="InterPro" id="IPR006311">
    <property type="entry name" value="TAT_signal"/>
</dbReference>
<dbReference type="GO" id="GO:0015888">
    <property type="term" value="P:thiamine transport"/>
    <property type="evidence" value="ECO:0007669"/>
    <property type="project" value="TreeGrafter"/>
</dbReference>
<name>A0A2V3TVA4_9HYPH</name>
<dbReference type="InterPro" id="IPR019546">
    <property type="entry name" value="TAT_signal_bac_arc"/>
</dbReference>
<evidence type="ECO:0000256" key="2">
    <source>
        <dbReference type="ARBA" id="ARBA00022764"/>
    </source>
</evidence>
<comment type="caution">
    <text evidence="4">The sequence shown here is derived from an EMBL/GenBank/DDBJ whole genome shotgun (WGS) entry which is preliminary data.</text>
</comment>
<dbReference type="Pfam" id="PF10518">
    <property type="entry name" value="TAT_signal"/>
    <property type="match status" value="1"/>
</dbReference>
<dbReference type="GO" id="GO:0030288">
    <property type="term" value="C:outer membrane-bounded periplasmic space"/>
    <property type="evidence" value="ECO:0007669"/>
    <property type="project" value="TreeGrafter"/>
</dbReference>
<keyword evidence="1 3" id="KW-0732">Signal</keyword>
<dbReference type="SUPFAM" id="SSF53850">
    <property type="entry name" value="Periplasmic binding protein-like II"/>
    <property type="match status" value="1"/>
</dbReference>
<feature type="signal peptide" evidence="3">
    <location>
        <begin position="1"/>
        <end position="28"/>
    </location>
</feature>
<dbReference type="Proteomes" id="UP000248021">
    <property type="component" value="Unassembled WGS sequence"/>
</dbReference>
<evidence type="ECO:0000313" key="4">
    <source>
        <dbReference type="EMBL" id="PXW52826.1"/>
    </source>
</evidence>
<dbReference type="GO" id="GO:0030976">
    <property type="term" value="F:thiamine pyrophosphate binding"/>
    <property type="evidence" value="ECO:0007669"/>
    <property type="project" value="TreeGrafter"/>
</dbReference>
<dbReference type="AlphaFoldDB" id="A0A2V3TVA4"/>
<accession>A0A2V3TVA4</accession>
<sequence length="348" mass="37649">MQMNRRNLLKAGGALGALMLTGAGRALAAAPKLTVNTYGGLYAKAVNENFVAHYIKQTGGEAVAVVDIPSAALSKIRATMPKPDYDLYIATANDTLRAIELGLVEEIAPADLPDLVNLPEPSYAQWGNKAVSFSYGTGGFLYDTRKIPNPPRTWVEFAERTAKGEFGRAVAIPSANQAGVLEACVFPIVHAFGGTMANPDIGFKKLAAMTPYVAKFYSDMSEVVQLMATGEIAIAIYVDGRSWAFVDQNPWANFIVPEKGGTFQSSQIMKVKNSPADAWKLMNAFINADAAKGFVAMIKYPVTNTKVVYPESMKNRVTNPKDILYPPFAEIAKNTPALIERWNKEVGG</sequence>
<reference evidence="4 5" key="1">
    <citation type="submission" date="2018-05" db="EMBL/GenBank/DDBJ databases">
        <title>Genomic Encyclopedia of Type Strains, Phase IV (KMG-IV): sequencing the most valuable type-strain genomes for metagenomic binning, comparative biology and taxonomic classification.</title>
        <authorList>
            <person name="Goeker M."/>
        </authorList>
    </citation>
    <scope>NUCLEOTIDE SEQUENCE [LARGE SCALE GENOMIC DNA]</scope>
    <source>
        <strain evidence="4 5">DSM 6462</strain>
    </source>
</reference>
<protein>
    <submittedName>
        <fullName evidence="4">Putative spermidine/putrescine transport system substrate-binding protein</fullName>
    </submittedName>
</protein>
<gene>
    <name evidence="4" type="ORF">C7450_11525</name>
</gene>
<dbReference type="GO" id="GO:0030975">
    <property type="term" value="F:thiamine binding"/>
    <property type="evidence" value="ECO:0007669"/>
    <property type="project" value="TreeGrafter"/>
</dbReference>
<keyword evidence="5" id="KW-1185">Reference proteome</keyword>
<dbReference type="PANTHER" id="PTHR30006">
    <property type="entry name" value="THIAMINE-BINDING PERIPLASMIC PROTEIN-RELATED"/>
    <property type="match status" value="1"/>
</dbReference>
<dbReference type="RefSeq" id="WP_170147488.1">
    <property type="nucleotide sequence ID" value="NZ_JAHBRY010000001.1"/>
</dbReference>
<evidence type="ECO:0000256" key="3">
    <source>
        <dbReference type="SAM" id="SignalP"/>
    </source>
</evidence>
<dbReference type="EMBL" id="QJJK01000015">
    <property type="protein sequence ID" value="PXW52826.1"/>
    <property type="molecule type" value="Genomic_DNA"/>
</dbReference>
<dbReference type="InterPro" id="IPR006059">
    <property type="entry name" value="SBP"/>
</dbReference>
<dbReference type="PROSITE" id="PS51318">
    <property type="entry name" value="TAT"/>
    <property type="match status" value="1"/>
</dbReference>
<organism evidence="4 5">
    <name type="scientific">Chelatococcus asaccharovorans</name>
    <dbReference type="NCBI Taxonomy" id="28210"/>
    <lineage>
        <taxon>Bacteria</taxon>
        <taxon>Pseudomonadati</taxon>
        <taxon>Pseudomonadota</taxon>
        <taxon>Alphaproteobacteria</taxon>
        <taxon>Hyphomicrobiales</taxon>
        <taxon>Chelatococcaceae</taxon>
        <taxon>Chelatococcus</taxon>
    </lineage>
</organism>
<proteinExistence type="predicted"/>
<evidence type="ECO:0000313" key="5">
    <source>
        <dbReference type="Proteomes" id="UP000248021"/>
    </source>
</evidence>
<dbReference type="Pfam" id="PF13416">
    <property type="entry name" value="SBP_bac_8"/>
    <property type="match status" value="1"/>
</dbReference>
<keyword evidence="2" id="KW-0574">Periplasm</keyword>
<evidence type="ECO:0000256" key="1">
    <source>
        <dbReference type="ARBA" id="ARBA00022729"/>
    </source>
</evidence>
<feature type="chain" id="PRO_5015853489" evidence="3">
    <location>
        <begin position="29"/>
        <end position="348"/>
    </location>
</feature>
<dbReference type="Gene3D" id="3.40.190.10">
    <property type="entry name" value="Periplasmic binding protein-like II"/>
    <property type="match status" value="2"/>
</dbReference>
<dbReference type="PANTHER" id="PTHR30006:SF2">
    <property type="entry name" value="ABC TRANSPORTER SUBSTRATE-BINDING PROTEIN"/>
    <property type="match status" value="1"/>
</dbReference>